<keyword evidence="4" id="KW-1185">Reference proteome</keyword>
<feature type="region of interest" description="Disordered" evidence="1">
    <location>
        <begin position="76"/>
        <end position="100"/>
    </location>
</feature>
<name>A0ABU7EMY7_9TELE</name>
<evidence type="ECO:0000256" key="2">
    <source>
        <dbReference type="SAM" id="SignalP"/>
    </source>
</evidence>
<evidence type="ECO:0000313" key="3">
    <source>
        <dbReference type="EMBL" id="MED6288608.1"/>
    </source>
</evidence>
<organism evidence="3 4">
    <name type="scientific">Characodon lateralis</name>
    <dbReference type="NCBI Taxonomy" id="208331"/>
    <lineage>
        <taxon>Eukaryota</taxon>
        <taxon>Metazoa</taxon>
        <taxon>Chordata</taxon>
        <taxon>Craniata</taxon>
        <taxon>Vertebrata</taxon>
        <taxon>Euteleostomi</taxon>
        <taxon>Actinopterygii</taxon>
        <taxon>Neopterygii</taxon>
        <taxon>Teleostei</taxon>
        <taxon>Neoteleostei</taxon>
        <taxon>Acanthomorphata</taxon>
        <taxon>Ovalentaria</taxon>
        <taxon>Atherinomorphae</taxon>
        <taxon>Cyprinodontiformes</taxon>
        <taxon>Goodeidae</taxon>
        <taxon>Characodon</taxon>
    </lineage>
</organism>
<gene>
    <name evidence="3" type="ORF">CHARACLAT_028287</name>
</gene>
<evidence type="ECO:0000313" key="4">
    <source>
        <dbReference type="Proteomes" id="UP001352852"/>
    </source>
</evidence>
<accession>A0ABU7EMY7</accession>
<reference evidence="3 4" key="1">
    <citation type="submission" date="2021-06" db="EMBL/GenBank/DDBJ databases">
        <authorList>
            <person name="Palmer J.M."/>
        </authorList>
    </citation>
    <scope>NUCLEOTIDE SEQUENCE [LARGE SCALE GENOMIC DNA]</scope>
    <source>
        <strain evidence="3 4">CL_MEX2019</strain>
        <tissue evidence="3">Muscle</tissue>
    </source>
</reference>
<sequence length="110" mass="12069">MFLDSIHFHTIILCFTVFCHFSMHTVSHLSGLFVSVVKVHGRPPFLMFVPVCFSDEEKLASSEKYVVVERGDPALNSLATADSPNTGSDLSPLNPTHAHMPQALLGTITE</sequence>
<feature type="signal peptide" evidence="2">
    <location>
        <begin position="1"/>
        <end position="27"/>
    </location>
</feature>
<feature type="compositionally biased region" description="Polar residues" evidence="1">
    <location>
        <begin position="77"/>
        <end position="94"/>
    </location>
</feature>
<feature type="chain" id="PRO_5047416802" evidence="2">
    <location>
        <begin position="28"/>
        <end position="110"/>
    </location>
</feature>
<comment type="caution">
    <text evidence="3">The sequence shown here is derived from an EMBL/GenBank/DDBJ whole genome shotgun (WGS) entry which is preliminary data.</text>
</comment>
<proteinExistence type="predicted"/>
<protein>
    <submittedName>
        <fullName evidence="3">Uncharacterized protein</fullName>
    </submittedName>
</protein>
<evidence type="ECO:0000256" key="1">
    <source>
        <dbReference type="SAM" id="MobiDB-lite"/>
    </source>
</evidence>
<keyword evidence="2" id="KW-0732">Signal</keyword>
<dbReference type="EMBL" id="JAHUTJ010061121">
    <property type="protein sequence ID" value="MED6288608.1"/>
    <property type="molecule type" value="Genomic_DNA"/>
</dbReference>
<dbReference type="Proteomes" id="UP001352852">
    <property type="component" value="Unassembled WGS sequence"/>
</dbReference>